<feature type="transmembrane region" description="Helical" evidence="2">
    <location>
        <begin position="47"/>
        <end position="65"/>
    </location>
</feature>
<feature type="transmembrane region" description="Helical" evidence="2">
    <location>
        <begin position="12"/>
        <end position="35"/>
    </location>
</feature>
<dbReference type="EMBL" id="KI925461">
    <property type="protein sequence ID" value="ETW78678.1"/>
    <property type="molecule type" value="Genomic_DNA"/>
</dbReference>
<accession>W4JYQ1</accession>
<organism evidence="3 4">
    <name type="scientific">Heterobasidion irregulare (strain TC 32-1)</name>
    <dbReference type="NCBI Taxonomy" id="747525"/>
    <lineage>
        <taxon>Eukaryota</taxon>
        <taxon>Fungi</taxon>
        <taxon>Dikarya</taxon>
        <taxon>Basidiomycota</taxon>
        <taxon>Agaricomycotina</taxon>
        <taxon>Agaricomycetes</taxon>
        <taxon>Russulales</taxon>
        <taxon>Bondarzewiaceae</taxon>
        <taxon>Heterobasidion</taxon>
        <taxon>Heterobasidion annosum species complex</taxon>
    </lineage>
</organism>
<keyword evidence="2" id="KW-1133">Transmembrane helix</keyword>
<keyword evidence="4" id="KW-1185">Reference proteome</keyword>
<dbReference type="AlphaFoldDB" id="W4JYQ1"/>
<feature type="compositionally biased region" description="Polar residues" evidence="1">
    <location>
        <begin position="318"/>
        <end position="328"/>
    </location>
</feature>
<dbReference type="OrthoDB" id="2756618at2759"/>
<name>W4JYQ1_HETIT</name>
<evidence type="ECO:0000256" key="1">
    <source>
        <dbReference type="SAM" id="MobiDB-lite"/>
    </source>
</evidence>
<evidence type="ECO:0000256" key="2">
    <source>
        <dbReference type="SAM" id="Phobius"/>
    </source>
</evidence>
<gene>
    <name evidence="3" type="ORF">HETIRDRAFT_324812</name>
</gene>
<proteinExistence type="predicted"/>
<dbReference type="GeneID" id="20671086"/>
<keyword evidence="2" id="KW-0472">Membrane</keyword>
<dbReference type="KEGG" id="hir:HETIRDRAFT_324812"/>
<feature type="compositionally biased region" description="Basic and acidic residues" evidence="1">
    <location>
        <begin position="329"/>
        <end position="340"/>
    </location>
</feature>
<dbReference type="HOGENOM" id="CLU_044614_3_3_1"/>
<feature type="transmembrane region" description="Helical" evidence="2">
    <location>
        <begin position="215"/>
        <end position="238"/>
    </location>
</feature>
<dbReference type="RefSeq" id="XP_009548995.1">
    <property type="nucleotide sequence ID" value="XM_009550700.1"/>
</dbReference>
<keyword evidence="2" id="KW-0812">Transmembrane</keyword>
<dbReference type="Proteomes" id="UP000030671">
    <property type="component" value="Unassembled WGS sequence"/>
</dbReference>
<evidence type="ECO:0000313" key="3">
    <source>
        <dbReference type="EMBL" id="ETW78678.1"/>
    </source>
</evidence>
<feature type="transmembrane region" description="Helical" evidence="2">
    <location>
        <begin position="250"/>
        <end position="270"/>
    </location>
</feature>
<feature type="transmembrane region" description="Helical" evidence="2">
    <location>
        <begin position="127"/>
        <end position="146"/>
    </location>
</feature>
<dbReference type="InParanoid" id="W4JYQ1"/>
<evidence type="ECO:0000313" key="4">
    <source>
        <dbReference type="Proteomes" id="UP000030671"/>
    </source>
</evidence>
<protein>
    <submittedName>
        <fullName evidence="3">Uncharacterized protein</fullName>
    </submittedName>
</protein>
<feature type="region of interest" description="Disordered" evidence="1">
    <location>
        <begin position="316"/>
        <end position="340"/>
    </location>
</feature>
<reference evidence="3 4" key="1">
    <citation type="journal article" date="2012" name="New Phytol.">
        <title>Insight into trade-off between wood decay and parasitism from the genome of a fungal forest pathogen.</title>
        <authorList>
            <person name="Olson A."/>
            <person name="Aerts A."/>
            <person name="Asiegbu F."/>
            <person name="Belbahri L."/>
            <person name="Bouzid O."/>
            <person name="Broberg A."/>
            <person name="Canback B."/>
            <person name="Coutinho P.M."/>
            <person name="Cullen D."/>
            <person name="Dalman K."/>
            <person name="Deflorio G."/>
            <person name="van Diepen L.T."/>
            <person name="Dunand C."/>
            <person name="Duplessis S."/>
            <person name="Durling M."/>
            <person name="Gonthier P."/>
            <person name="Grimwood J."/>
            <person name="Fossdal C.G."/>
            <person name="Hansson D."/>
            <person name="Henrissat B."/>
            <person name="Hietala A."/>
            <person name="Himmelstrand K."/>
            <person name="Hoffmeister D."/>
            <person name="Hogberg N."/>
            <person name="James T.Y."/>
            <person name="Karlsson M."/>
            <person name="Kohler A."/>
            <person name="Kues U."/>
            <person name="Lee Y.H."/>
            <person name="Lin Y.C."/>
            <person name="Lind M."/>
            <person name="Lindquist E."/>
            <person name="Lombard V."/>
            <person name="Lucas S."/>
            <person name="Lunden K."/>
            <person name="Morin E."/>
            <person name="Murat C."/>
            <person name="Park J."/>
            <person name="Raffaello T."/>
            <person name="Rouze P."/>
            <person name="Salamov A."/>
            <person name="Schmutz J."/>
            <person name="Solheim H."/>
            <person name="Stahlberg J."/>
            <person name="Velez H."/>
            <person name="de Vries R.P."/>
            <person name="Wiebenga A."/>
            <person name="Woodward S."/>
            <person name="Yakovlev I."/>
            <person name="Garbelotto M."/>
            <person name="Martin F."/>
            <person name="Grigoriev I.V."/>
            <person name="Stenlid J."/>
        </authorList>
    </citation>
    <scope>NUCLEOTIDE SEQUENCE [LARGE SCALE GENOMIC DNA]</scope>
    <source>
        <strain evidence="3 4">TC 32-1</strain>
    </source>
</reference>
<sequence>MGIPLINAELLALFLETFAYAIFVLLDCVTIPILIWRRAEVARTSRILLPVAVLMLLIATAHIVIDFYRAYVAFTTGRLQPGDTSTTFYENLADPLFITKSALYWLQTTLGDSVIIWRCFIVFAKRWLVVVFPVLLMVPALALPSLEPPYFSPLHSGSQLISSSQCALTSTAQARFSSLSTTISSTDMHDLTGLIAWRIYNTGRFRPSAGNMMPIIVVLIESGALYTSSVIAMLCSYLSGSNGQYPALDLITPLVGIVFCLIILQIRYHFNMPSSASASSNYRSGSNRTEWGQHGDSGAPIYPLNPIAIEITTHREQAGSSMVIPQSSTKKDIEARSDSI</sequence>
<feature type="transmembrane region" description="Helical" evidence="2">
    <location>
        <begin position="102"/>
        <end position="120"/>
    </location>
</feature>